<sequence>MMAMDYSQEVPHSELLLVRSTEPFNAEPLAAALVQFAITPDDLVYCRNHGPVLDLDRDAYTIAVEGGPSGPVRYSMADLEARFTKYEVVAALQCAGNRRKEMDQVKKVNGILWDDGVICNAKWGGVRLRDVLLDAGVELEGNAHVQFSSHVTPCQDDVDYGASIPLEKVMDEDGDVLLAWEMNGEYMSPDRGAPLRLVVPGYCGARWVKWIDSIRLSPDESPNYYQARDYRILPPEIETKAQAAPVWSKYPSINSLAFNSVVASATLRPAPAGNVLVVQGYASQHIDARIVAVELSVDAGATWQPARITYQEGRWSWTLWEAELPGVAEHGTVYSRAVDERGNMQQRECKWNLRGVAFNPWGVKRW</sequence>
<evidence type="ECO:0000313" key="7">
    <source>
        <dbReference type="EMBL" id="GJF00069.1"/>
    </source>
</evidence>
<dbReference type="SUPFAM" id="SSF81296">
    <property type="entry name" value="E set domains"/>
    <property type="match status" value="1"/>
</dbReference>
<dbReference type="GO" id="GO:0005739">
    <property type="term" value="C:mitochondrion"/>
    <property type="evidence" value="ECO:0007669"/>
    <property type="project" value="TreeGrafter"/>
</dbReference>
<keyword evidence="3" id="KW-0479">Metal-binding</keyword>
<comment type="cofactor">
    <cofactor evidence="1">
        <name>Mo-molybdopterin</name>
        <dbReference type="ChEBI" id="CHEBI:71302"/>
    </cofactor>
</comment>
<dbReference type="InterPro" id="IPR000572">
    <property type="entry name" value="OxRdtase_Mopterin-bd_dom"/>
</dbReference>
<dbReference type="EMBL" id="BPQB01000132">
    <property type="protein sequence ID" value="GJF00069.1"/>
    <property type="molecule type" value="Genomic_DNA"/>
</dbReference>
<dbReference type="PANTHER" id="PTHR19372">
    <property type="entry name" value="SULFITE REDUCTASE"/>
    <property type="match status" value="1"/>
</dbReference>
<feature type="domain" description="Oxidoreductase molybdopterin-binding" evidence="5">
    <location>
        <begin position="49"/>
        <end position="225"/>
    </location>
</feature>
<organism evidence="7 8">
    <name type="scientific">Phanerochaete sordida</name>
    <dbReference type="NCBI Taxonomy" id="48140"/>
    <lineage>
        <taxon>Eukaryota</taxon>
        <taxon>Fungi</taxon>
        <taxon>Dikarya</taxon>
        <taxon>Basidiomycota</taxon>
        <taxon>Agaricomycotina</taxon>
        <taxon>Agaricomycetes</taxon>
        <taxon>Polyporales</taxon>
        <taxon>Phanerochaetaceae</taxon>
        <taxon>Phanerochaete</taxon>
    </lineage>
</organism>
<dbReference type="SUPFAM" id="SSF56524">
    <property type="entry name" value="Oxidoreductase molybdopterin-binding domain"/>
    <property type="match status" value="1"/>
</dbReference>
<dbReference type="FunFam" id="3.90.420.10:FF:000002">
    <property type="entry name" value="sulfite oxidase, mitochondrial"/>
    <property type="match status" value="1"/>
</dbReference>
<dbReference type="PRINTS" id="PR00407">
    <property type="entry name" value="EUMOPTERIN"/>
</dbReference>
<accession>A0A9P3GQN1</accession>
<dbReference type="InterPro" id="IPR008335">
    <property type="entry name" value="Mopterin_OxRdtase_euk"/>
</dbReference>
<dbReference type="GO" id="GO:0020037">
    <property type="term" value="F:heme binding"/>
    <property type="evidence" value="ECO:0007669"/>
    <property type="project" value="TreeGrafter"/>
</dbReference>
<keyword evidence="2" id="KW-0500">Molybdenum</keyword>
<gene>
    <name evidence="7" type="ORF">PsYK624_163470</name>
</gene>
<dbReference type="InterPro" id="IPR014756">
    <property type="entry name" value="Ig_E-set"/>
</dbReference>
<evidence type="ECO:0000259" key="6">
    <source>
        <dbReference type="Pfam" id="PF03404"/>
    </source>
</evidence>
<dbReference type="InterPro" id="IPR036374">
    <property type="entry name" value="OxRdtase_Mopterin-bd_sf"/>
</dbReference>
<dbReference type="GO" id="GO:0008482">
    <property type="term" value="F:sulfite oxidase activity"/>
    <property type="evidence" value="ECO:0007669"/>
    <property type="project" value="TreeGrafter"/>
</dbReference>
<reference evidence="7 8" key="1">
    <citation type="submission" date="2021-08" db="EMBL/GenBank/DDBJ databases">
        <title>Draft Genome Sequence of Phanerochaete sordida strain YK-624.</title>
        <authorList>
            <person name="Mori T."/>
            <person name="Dohra H."/>
            <person name="Suzuki T."/>
            <person name="Kawagishi H."/>
            <person name="Hirai H."/>
        </authorList>
    </citation>
    <scope>NUCLEOTIDE SEQUENCE [LARGE SCALE GENOMIC DNA]</scope>
    <source>
        <strain evidence="7 8">YK-624</strain>
    </source>
</reference>
<evidence type="ECO:0000256" key="4">
    <source>
        <dbReference type="ARBA" id="ARBA00023002"/>
    </source>
</evidence>
<dbReference type="PANTHER" id="PTHR19372:SF7">
    <property type="entry name" value="SULFITE OXIDASE, MITOCHONDRIAL"/>
    <property type="match status" value="1"/>
</dbReference>
<evidence type="ECO:0000256" key="3">
    <source>
        <dbReference type="ARBA" id="ARBA00022723"/>
    </source>
</evidence>
<dbReference type="GO" id="GO:0030151">
    <property type="term" value="F:molybdenum ion binding"/>
    <property type="evidence" value="ECO:0007669"/>
    <property type="project" value="InterPro"/>
</dbReference>
<proteinExistence type="predicted"/>
<dbReference type="GO" id="GO:0043546">
    <property type="term" value="F:molybdopterin cofactor binding"/>
    <property type="evidence" value="ECO:0007669"/>
    <property type="project" value="TreeGrafter"/>
</dbReference>
<dbReference type="Pfam" id="PF00174">
    <property type="entry name" value="Oxidored_molyb"/>
    <property type="match status" value="1"/>
</dbReference>
<keyword evidence="4" id="KW-0560">Oxidoreductase</keyword>
<dbReference type="Pfam" id="PF03404">
    <property type="entry name" value="Mo-co_dimer"/>
    <property type="match status" value="1"/>
</dbReference>
<name>A0A9P3GQN1_9APHY</name>
<evidence type="ECO:0000313" key="8">
    <source>
        <dbReference type="Proteomes" id="UP000703269"/>
    </source>
</evidence>
<dbReference type="AlphaFoldDB" id="A0A9P3GQN1"/>
<feature type="domain" description="Moybdenum cofactor oxidoreductase dimerisation" evidence="6">
    <location>
        <begin position="253"/>
        <end position="361"/>
    </location>
</feature>
<dbReference type="Gene3D" id="2.60.40.650">
    <property type="match status" value="1"/>
</dbReference>
<dbReference type="OrthoDB" id="10051395at2759"/>
<dbReference type="Proteomes" id="UP000703269">
    <property type="component" value="Unassembled WGS sequence"/>
</dbReference>
<protein>
    <submittedName>
        <fullName evidence="7">Molybdopterin binding oxidoreductase</fullName>
    </submittedName>
</protein>
<evidence type="ECO:0000259" key="5">
    <source>
        <dbReference type="Pfam" id="PF00174"/>
    </source>
</evidence>
<dbReference type="Gene3D" id="3.90.420.10">
    <property type="entry name" value="Oxidoreductase, molybdopterin-binding domain"/>
    <property type="match status" value="1"/>
</dbReference>
<evidence type="ECO:0000256" key="2">
    <source>
        <dbReference type="ARBA" id="ARBA00022505"/>
    </source>
</evidence>
<keyword evidence="8" id="KW-1185">Reference proteome</keyword>
<dbReference type="GO" id="GO:0006790">
    <property type="term" value="P:sulfur compound metabolic process"/>
    <property type="evidence" value="ECO:0007669"/>
    <property type="project" value="TreeGrafter"/>
</dbReference>
<comment type="caution">
    <text evidence="7">The sequence shown here is derived from an EMBL/GenBank/DDBJ whole genome shotgun (WGS) entry which is preliminary data.</text>
</comment>
<evidence type="ECO:0000256" key="1">
    <source>
        <dbReference type="ARBA" id="ARBA00001924"/>
    </source>
</evidence>
<dbReference type="InterPro" id="IPR005066">
    <property type="entry name" value="MoCF_OxRdtse_dimer"/>
</dbReference>